<gene>
    <name evidence="2" type="ORF">UCREL1_1998</name>
</gene>
<feature type="chain" id="PRO_5004085728" evidence="1">
    <location>
        <begin position="21"/>
        <end position="286"/>
    </location>
</feature>
<keyword evidence="3" id="KW-1185">Reference proteome</keyword>
<dbReference type="KEGG" id="ela:UCREL1_1998"/>
<evidence type="ECO:0000313" key="3">
    <source>
        <dbReference type="Proteomes" id="UP000012174"/>
    </source>
</evidence>
<protein>
    <submittedName>
        <fullName evidence="2">Uncharacterized protein</fullName>
    </submittedName>
</protein>
<sequence>MVSILSTLSKSLVLVPVASCISQLKWHHLRAPHKLDDFELFDLASRGPGGSALLALRFPFRLATLGAIITIVASAIGPFSQQIIRFETREVETPDNAVSFGFSHEYDQFKDFKSASGVIPASQFDYAMRGAFLKAVYGLESTPEFNCSSVCKWNGTYTTLGFDHECHNVTAATLSTKVCITDDGDEVDDYTSSISRNCNMTTPGNLTLTTRLSPTSEQTLQYVTSKTHMDWIQLGAPGDYFNRTRNPEFLRVAQYMAQDNVNNAKGYYDSNITECTVSVAAWELSG</sequence>
<evidence type="ECO:0000313" key="2">
    <source>
        <dbReference type="EMBL" id="EMR70966.1"/>
    </source>
</evidence>
<dbReference type="STRING" id="1287681.M7TM15"/>
<dbReference type="EMBL" id="KB705736">
    <property type="protein sequence ID" value="EMR70966.1"/>
    <property type="molecule type" value="Genomic_DNA"/>
</dbReference>
<feature type="signal peptide" evidence="1">
    <location>
        <begin position="1"/>
        <end position="20"/>
    </location>
</feature>
<dbReference type="Pfam" id="PF11374">
    <property type="entry name" value="DUF3176"/>
    <property type="match status" value="1"/>
</dbReference>
<dbReference type="PANTHER" id="PTHR35394">
    <property type="entry name" value="DUF3176 DOMAIN-CONTAINING PROTEIN"/>
    <property type="match status" value="1"/>
</dbReference>
<reference evidence="3" key="1">
    <citation type="journal article" date="2013" name="Genome Announc.">
        <title>Draft genome sequence of the grapevine dieback fungus Eutypa lata UCR-EL1.</title>
        <authorList>
            <person name="Blanco-Ulate B."/>
            <person name="Rolshausen P.E."/>
            <person name="Cantu D."/>
        </authorList>
    </citation>
    <scope>NUCLEOTIDE SEQUENCE [LARGE SCALE GENOMIC DNA]</scope>
    <source>
        <strain evidence="3">UCR-EL1</strain>
    </source>
</reference>
<dbReference type="OrthoDB" id="5376804at2759"/>
<dbReference type="InterPro" id="IPR021514">
    <property type="entry name" value="DUF3176"/>
</dbReference>
<evidence type="ECO:0000256" key="1">
    <source>
        <dbReference type="SAM" id="SignalP"/>
    </source>
</evidence>
<dbReference type="PANTHER" id="PTHR35394:SF5">
    <property type="entry name" value="DUF3176 DOMAIN-CONTAINING PROTEIN"/>
    <property type="match status" value="1"/>
</dbReference>
<organism evidence="2 3">
    <name type="scientific">Eutypa lata (strain UCR-EL1)</name>
    <name type="common">Grapevine dieback disease fungus</name>
    <name type="synonym">Eutypa armeniacae</name>
    <dbReference type="NCBI Taxonomy" id="1287681"/>
    <lineage>
        <taxon>Eukaryota</taxon>
        <taxon>Fungi</taxon>
        <taxon>Dikarya</taxon>
        <taxon>Ascomycota</taxon>
        <taxon>Pezizomycotina</taxon>
        <taxon>Sordariomycetes</taxon>
        <taxon>Xylariomycetidae</taxon>
        <taxon>Xylariales</taxon>
        <taxon>Diatrypaceae</taxon>
        <taxon>Eutypa</taxon>
    </lineage>
</organism>
<dbReference type="eggNOG" id="ENOG502SP41">
    <property type="taxonomic scope" value="Eukaryota"/>
</dbReference>
<dbReference type="OMA" id="FALSHAY"/>
<dbReference type="Proteomes" id="UP000012174">
    <property type="component" value="Unassembled WGS sequence"/>
</dbReference>
<name>M7TM15_EUTLA</name>
<keyword evidence="1" id="KW-0732">Signal</keyword>
<proteinExistence type="predicted"/>
<accession>M7TM15</accession>
<dbReference type="HOGENOM" id="CLU_973282_0_0_1"/>
<dbReference type="AlphaFoldDB" id="M7TM15"/>